<feature type="chain" id="PRO_5045234879" description="Lipoprotein" evidence="1">
    <location>
        <begin position="22"/>
        <end position="268"/>
    </location>
</feature>
<evidence type="ECO:0008006" key="4">
    <source>
        <dbReference type="Google" id="ProtNLM"/>
    </source>
</evidence>
<dbReference type="Proteomes" id="UP001501444">
    <property type="component" value="Unassembled WGS sequence"/>
</dbReference>
<keyword evidence="1" id="KW-0732">Signal</keyword>
<protein>
    <recommendedName>
        <fullName evidence="4">Lipoprotein</fullName>
    </recommendedName>
</protein>
<evidence type="ECO:0000256" key="1">
    <source>
        <dbReference type="SAM" id="SignalP"/>
    </source>
</evidence>
<dbReference type="Gene3D" id="2.50.20.20">
    <property type="match status" value="1"/>
</dbReference>
<evidence type="ECO:0000313" key="3">
    <source>
        <dbReference type="Proteomes" id="UP001501444"/>
    </source>
</evidence>
<organism evidence="2 3">
    <name type="scientific">Dactylosporangium salmoneum</name>
    <dbReference type="NCBI Taxonomy" id="53361"/>
    <lineage>
        <taxon>Bacteria</taxon>
        <taxon>Bacillati</taxon>
        <taxon>Actinomycetota</taxon>
        <taxon>Actinomycetes</taxon>
        <taxon>Micromonosporales</taxon>
        <taxon>Micromonosporaceae</taxon>
        <taxon>Dactylosporangium</taxon>
    </lineage>
</organism>
<comment type="caution">
    <text evidence="2">The sequence shown here is derived from an EMBL/GenBank/DDBJ whole genome shotgun (WGS) entry which is preliminary data.</text>
</comment>
<gene>
    <name evidence="2" type="ORF">GCM10010170_072580</name>
</gene>
<feature type="signal peptide" evidence="1">
    <location>
        <begin position="1"/>
        <end position="21"/>
    </location>
</feature>
<dbReference type="RefSeq" id="WP_344617124.1">
    <property type="nucleotide sequence ID" value="NZ_BAAARV010000071.1"/>
</dbReference>
<evidence type="ECO:0000313" key="2">
    <source>
        <dbReference type="EMBL" id="GAA2371266.1"/>
    </source>
</evidence>
<dbReference type="PROSITE" id="PS51257">
    <property type="entry name" value="PROKAR_LIPOPROTEIN"/>
    <property type="match status" value="1"/>
</dbReference>
<sequence>MRSSRGLLLTLVLSGALSVTAACGDKSTAGDAAPAGSAAATSAAASPQADPRTELINAFNKLNGVSMAYSTSTESGAVASTKLTGSSDPATKATSGTMVVTAPGQTINAQLIVLGTDVYMKMSVPLPGVDPKKWMYFDGSKTSLAKLGLGDPDDPASVKGFSEAIVTAERTGTGAYKGTLDMTKRKVPESGAALVQQMGDAAKSVPFEATTNADGYVTSLTIMMPAAGQIPATTAKSTFSDFGKPVTITKPAAAEVQAAPAALLAQLG</sequence>
<dbReference type="EMBL" id="BAAARV010000071">
    <property type="protein sequence ID" value="GAA2371266.1"/>
    <property type="molecule type" value="Genomic_DNA"/>
</dbReference>
<proteinExistence type="predicted"/>
<keyword evidence="3" id="KW-1185">Reference proteome</keyword>
<name>A0ABP5U6N4_9ACTN</name>
<reference evidence="3" key="1">
    <citation type="journal article" date="2019" name="Int. J. Syst. Evol. Microbiol.">
        <title>The Global Catalogue of Microorganisms (GCM) 10K type strain sequencing project: providing services to taxonomists for standard genome sequencing and annotation.</title>
        <authorList>
            <consortium name="The Broad Institute Genomics Platform"/>
            <consortium name="The Broad Institute Genome Sequencing Center for Infectious Disease"/>
            <person name="Wu L."/>
            <person name="Ma J."/>
        </authorList>
    </citation>
    <scope>NUCLEOTIDE SEQUENCE [LARGE SCALE GENOMIC DNA]</scope>
    <source>
        <strain evidence="3">JCM 3272</strain>
    </source>
</reference>
<accession>A0ABP5U6N4</accession>